<reference evidence="5" key="3">
    <citation type="submission" date="2022-07" db="EMBL/GenBank/DDBJ databases">
        <title>Prevotella copri.</title>
        <authorList>
            <person name="Yang C."/>
        </authorList>
    </citation>
    <scope>NUCLEOTIDE SEQUENCE</scope>
    <source>
        <strain evidence="5">HF2107</strain>
    </source>
</reference>
<organism evidence="7 10">
    <name type="scientific">Segatella copri</name>
    <dbReference type="NCBI Taxonomy" id="165179"/>
    <lineage>
        <taxon>Bacteria</taxon>
        <taxon>Pseudomonadati</taxon>
        <taxon>Bacteroidota</taxon>
        <taxon>Bacteroidia</taxon>
        <taxon>Bacteroidales</taxon>
        <taxon>Prevotellaceae</taxon>
        <taxon>Segatella</taxon>
    </lineage>
</organism>
<dbReference type="AlphaFoldDB" id="A0A229I455"/>
<keyword evidence="3" id="KW-0238">DNA-binding</keyword>
<name>A0A229I455_9BACT</name>
<evidence type="ECO:0000313" key="9">
    <source>
        <dbReference type="Proteomes" id="UP000215155"/>
    </source>
</evidence>
<evidence type="ECO:0000313" key="7">
    <source>
        <dbReference type="EMBL" id="MQP15441.1"/>
    </source>
</evidence>
<proteinExistence type="inferred from homology"/>
<accession>A0A229I455</accession>
<dbReference type="EMBL" id="NMPZ01000015">
    <property type="protein sequence ID" value="OXL43644.1"/>
    <property type="molecule type" value="Genomic_DNA"/>
</dbReference>
<dbReference type="InterPro" id="IPR005650">
    <property type="entry name" value="BlaI_family"/>
</dbReference>
<keyword evidence="2" id="KW-0805">Transcription regulation</keyword>
<protein>
    <submittedName>
        <fullName evidence="7 8">Transcriptional regulator</fullName>
    </submittedName>
</protein>
<evidence type="ECO:0000256" key="3">
    <source>
        <dbReference type="ARBA" id="ARBA00023125"/>
    </source>
</evidence>
<dbReference type="EMBL" id="JANDWZ010000001">
    <property type="protein sequence ID" value="MCP9562964.1"/>
    <property type="molecule type" value="Genomic_DNA"/>
</dbReference>
<evidence type="ECO:0000313" key="5">
    <source>
        <dbReference type="EMBL" id="MCP9562964.1"/>
    </source>
</evidence>
<dbReference type="Proteomes" id="UP001209344">
    <property type="component" value="Unassembled WGS sequence"/>
</dbReference>
<comment type="similarity">
    <text evidence="1">Belongs to the BlaI transcriptional regulatory family.</text>
</comment>
<sequence>MEKLTNQEEDIMLRIWRLGRCAVKQIMELLPEPRPPYTTVASIVNNLKRKEYVKAERDGKGYVYSPLIAESDYKRKFLSGFVNNYFKNSFKEMVSFFAKDEKISPEDLKDIIREIESSEE</sequence>
<evidence type="ECO:0000256" key="2">
    <source>
        <dbReference type="ARBA" id="ARBA00023015"/>
    </source>
</evidence>
<dbReference type="Proteomes" id="UP000215155">
    <property type="component" value="Unassembled WGS sequence"/>
</dbReference>
<dbReference type="Gene3D" id="1.10.4040.10">
    <property type="entry name" value="Penicillinase repressor domain"/>
    <property type="match status" value="1"/>
</dbReference>
<dbReference type="Proteomes" id="UP001205531">
    <property type="component" value="Unassembled WGS sequence"/>
</dbReference>
<dbReference type="PIRSF" id="PIRSF019455">
    <property type="entry name" value="CopR_AtkY"/>
    <property type="match status" value="1"/>
</dbReference>
<dbReference type="Pfam" id="PF03965">
    <property type="entry name" value="Penicillinase_R"/>
    <property type="match status" value="1"/>
</dbReference>
<dbReference type="InterPro" id="IPR036390">
    <property type="entry name" value="WH_DNA-bd_sf"/>
</dbReference>
<dbReference type="GO" id="GO:0003677">
    <property type="term" value="F:DNA binding"/>
    <property type="evidence" value="ECO:0007669"/>
    <property type="project" value="UniProtKB-KW"/>
</dbReference>
<evidence type="ECO:0000256" key="4">
    <source>
        <dbReference type="ARBA" id="ARBA00023163"/>
    </source>
</evidence>
<dbReference type="SUPFAM" id="SSF46785">
    <property type="entry name" value="Winged helix' DNA-binding domain"/>
    <property type="match status" value="1"/>
</dbReference>
<evidence type="ECO:0000313" key="8">
    <source>
        <dbReference type="EMBL" id="OXL43644.1"/>
    </source>
</evidence>
<dbReference type="Proteomes" id="UP000477980">
    <property type="component" value="Unassembled WGS sequence"/>
</dbReference>
<dbReference type="Gene3D" id="1.10.10.10">
    <property type="entry name" value="Winged helix-like DNA-binding domain superfamily/Winged helix DNA-binding domain"/>
    <property type="match status" value="1"/>
</dbReference>
<evidence type="ECO:0000313" key="6">
    <source>
        <dbReference type="EMBL" id="MCW4128489.1"/>
    </source>
</evidence>
<evidence type="ECO:0000313" key="10">
    <source>
        <dbReference type="Proteomes" id="UP000477980"/>
    </source>
</evidence>
<keyword evidence="4" id="KW-0804">Transcription</keyword>
<reference evidence="6" key="4">
    <citation type="submission" date="2022-11" db="EMBL/GenBank/DDBJ databases">
        <title>Genomic repertoires linked with pathogenic potency of arthritogenic Prevotella copri isolated from the gut of rheumatoid arthritis patients.</title>
        <authorList>
            <person name="Nii T."/>
            <person name="Maeda Y."/>
            <person name="Motooka D."/>
            <person name="Naito M."/>
            <person name="Matsumoto Y."/>
            <person name="Ogawa T."/>
            <person name="Oguro-Igashira E."/>
            <person name="Kishikawa T."/>
            <person name="Yamashita M."/>
            <person name="Koizumi S."/>
            <person name="Kurakawa T."/>
            <person name="Okumura R."/>
            <person name="Kayama H."/>
            <person name="Murakami M."/>
            <person name="Sakaguchi T."/>
            <person name="Das B."/>
            <person name="Nakamura S."/>
            <person name="Okada Y."/>
            <person name="Kumanogoh A."/>
            <person name="Takeda K."/>
        </authorList>
    </citation>
    <scope>NUCLEOTIDE SEQUENCE</scope>
    <source>
        <strain evidence="6">F3-75</strain>
    </source>
</reference>
<reference evidence="7 10" key="2">
    <citation type="submission" date="2019-09" db="EMBL/GenBank/DDBJ databases">
        <title>Distinct polysaccharide growth profiles of human intestinal Prevotella copri isolates.</title>
        <authorList>
            <person name="Fehlner-Peach H."/>
            <person name="Magnabosco C."/>
            <person name="Raghavan V."/>
            <person name="Scher J.U."/>
            <person name="Tett A."/>
            <person name="Cox L.M."/>
            <person name="Gottsegen C."/>
            <person name="Watters A."/>
            <person name="Wiltshire- Gordon J.D."/>
            <person name="Segata N."/>
            <person name="Bonneau R."/>
            <person name="Littman D.R."/>
        </authorList>
    </citation>
    <scope>NUCLEOTIDE SEQUENCE [LARGE SCALE GENOMIC DNA]</scope>
    <source>
        <strain evidence="10">iAA917</strain>
        <strain evidence="7">IAA917</strain>
    </source>
</reference>
<dbReference type="RefSeq" id="WP_089544338.1">
    <property type="nucleotide sequence ID" value="NZ_CABOGV010000012.1"/>
</dbReference>
<dbReference type="EMBL" id="VZAH01000140">
    <property type="protein sequence ID" value="MQP15441.1"/>
    <property type="molecule type" value="Genomic_DNA"/>
</dbReference>
<dbReference type="InterPro" id="IPR036388">
    <property type="entry name" value="WH-like_DNA-bd_sf"/>
</dbReference>
<dbReference type="GO" id="GO:0045892">
    <property type="term" value="P:negative regulation of DNA-templated transcription"/>
    <property type="evidence" value="ECO:0007669"/>
    <property type="project" value="InterPro"/>
</dbReference>
<dbReference type="EMBL" id="JAPDVK010000002">
    <property type="protein sequence ID" value="MCW4128489.1"/>
    <property type="molecule type" value="Genomic_DNA"/>
</dbReference>
<gene>
    <name evidence="8" type="ORF">CFT61_10300</name>
    <name evidence="7" type="ORF">F7D25_13740</name>
    <name evidence="5" type="ORF">NNC64_00025</name>
    <name evidence="6" type="ORF">ONT16_09555</name>
</gene>
<reference evidence="8 9" key="1">
    <citation type="submission" date="2017-07" db="EMBL/GenBank/DDBJ databases">
        <title>Draft genome sequence of Prevotella copri isolated from the gut of healthy adult Indian.</title>
        <authorList>
            <person name="Das B."/>
            <person name="Bag S."/>
            <person name="Ghosh T.S."/>
        </authorList>
    </citation>
    <scope>NUCLEOTIDE SEQUENCE [LARGE SCALE GENOMIC DNA]</scope>
    <source>
        <strain evidence="8 9">Indica</strain>
    </source>
</reference>
<dbReference type="OrthoDB" id="1098508at2"/>
<evidence type="ECO:0000256" key="1">
    <source>
        <dbReference type="ARBA" id="ARBA00011046"/>
    </source>
</evidence>
<comment type="caution">
    <text evidence="7">The sequence shown here is derived from an EMBL/GenBank/DDBJ whole genome shotgun (WGS) entry which is preliminary data.</text>
</comment>